<protein>
    <submittedName>
        <fullName evidence="2">Histidine phosphatase family protein</fullName>
    </submittedName>
</protein>
<evidence type="ECO:0000313" key="3">
    <source>
        <dbReference type="Proteomes" id="UP000295627"/>
    </source>
</evidence>
<dbReference type="Gene3D" id="3.40.50.1240">
    <property type="entry name" value="Phosphoglycerate mutase-like"/>
    <property type="match status" value="1"/>
</dbReference>
<dbReference type="PANTHER" id="PTHR48100">
    <property type="entry name" value="BROAD-SPECIFICITY PHOSPHATASE YOR283W-RELATED"/>
    <property type="match status" value="1"/>
</dbReference>
<proteinExistence type="predicted"/>
<reference evidence="2 3" key="1">
    <citation type="journal article" date="2019" name="Sci. Rep.">
        <title>Extended insight into the Mycobacterium chelonae-abscessus complex through whole genome sequencing of Mycobacterium salmoniphilum outbreak and Mycobacterium salmoniphilum-like strains.</title>
        <authorList>
            <person name="Behra P.R.K."/>
            <person name="Das S."/>
            <person name="Pettersson B.M.F."/>
            <person name="Shirreff L."/>
            <person name="DuCote T."/>
            <person name="Jacobsson K.G."/>
            <person name="Ennis D.G."/>
            <person name="Kirsebom L.A."/>
        </authorList>
    </citation>
    <scope>NUCLEOTIDE SEQUENCE [LARGE SCALE GENOMIC DNA]</scope>
    <source>
        <strain evidence="2 3">DSM 45524</strain>
    </source>
</reference>
<feature type="binding site" evidence="1">
    <location>
        <begin position="20"/>
        <end position="27"/>
    </location>
    <ligand>
        <name>substrate</name>
    </ligand>
</feature>
<dbReference type="GO" id="GO:0016791">
    <property type="term" value="F:phosphatase activity"/>
    <property type="evidence" value="ECO:0007669"/>
    <property type="project" value="TreeGrafter"/>
</dbReference>
<organism evidence="2 3">
    <name type="scientific">Mycobacteroides franklinii</name>
    <dbReference type="NCBI Taxonomy" id="948102"/>
    <lineage>
        <taxon>Bacteria</taxon>
        <taxon>Bacillati</taxon>
        <taxon>Actinomycetota</taxon>
        <taxon>Actinomycetes</taxon>
        <taxon>Mycobacteriales</taxon>
        <taxon>Mycobacteriaceae</taxon>
        <taxon>Mycobacteroides</taxon>
    </lineage>
</organism>
<sequence>MARRDTGREAAMSGRLVLVRHGQSYGNVERRLDTKPPGAALTELGLQQARLFAKRYEEHAPAVLVHSVAVRAVQTATKIAEHLGLQAEQIEGLHEVQAGELEDHTDLESFAVFDRTYERWHFGDLDARMPGGESAQDVFDRYLPAVAELRLRHLENDASTGDVVIVSHGAAIRLVAATLAGVDPGFAVNRHLGNAEAVVLAPITDGRWSCVHWGDAAAPFPHQEAASAEELAQSADPMG</sequence>
<accession>A0A4R5PFP8</accession>
<evidence type="ECO:0000256" key="1">
    <source>
        <dbReference type="PIRSR" id="PIRSR613078-2"/>
    </source>
</evidence>
<dbReference type="AlphaFoldDB" id="A0A4R5PFP8"/>
<dbReference type="EMBL" id="RXLR01000007">
    <property type="protein sequence ID" value="TDH24960.1"/>
    <property type="molecule type" value="Genomic_DNA"/>
</dbReference>
<feature type="binding site" evidence="1">
    <location>
        <position position="71"/>
    </location>
    <ligand>
        <name>substrate</name>
    </ligand>
</feature>
<dbReference type="InterPro" id="IPR050275">
    <property type="entry name" value="PGM_Phosphatase"/>
</dbReference>
<dbReference type="Proteomes" id="UP000295627">
    <property type="component" value="Unassembled WGS sequence"/>
</dbReference>
<dbReference type="InterPro" id="IPR013078">
    <property type="entry name" value="His_Pase_superF_clade-1"/>
</dbReference>
<dbReference type="GO" id="GO:0005737">
    <property type="term" value="C:cytoplasm"/>
    <property type="evidence" value="ECO:0007669"/>
    <property type="project" value="TreeGrafter"/>
</dbReference>
<dbReference type="SMART" id="SM00855">
    <property type="entry name" value="PGAM"/>
    <property type="match status" value="1"/>
</dbReference>
<dbReference type="SUPFAM" id="SSF53254">
    <property type="entry name" value="Phosphoglycerate mutase-like"/>
    <property type="match status" value="1"/>
</dbReference>
<dbReference type="PANTHER" id="PTHR48100:SF1">
    <property type="entry name" value="HISTIDINE PHOSPHATASE FAMILY PROTEIN-RELATED"/>
    <property type="match status" value="1"/>
</dbReference>
<name>A0A4R5PFP8_9MYCO</name>
<gene>
    <name evidence="2" type="ORF">EJ571_03530</name>
</gene>
<comment type="caution">
    <text evidence="2">The sequence shown here is derived from an EMBL/GenBank/DDBJ whole genome shotgun (WGS) entry which is preliminary data.</text>
</comment>
<dbReference type="InterPro" id="IPR029033">
    <property type="entry name" value="His_PPase_superfam"/>
</dbReference>
<dbReference type="CDD" id="cd07067">
    <property type="entry name" value="HP_PGM_like"/>
    <property type="match status" value="1"/>
</dbReference>
<dbReference type="Pfam" id="PF00300">
    <property type="entry name" value="His_Phos_1"/>
    <property type="match status" value="1"/>
</dbReference>
<evidence type="ECO:0000313" key="2">
    <source>
        <dbReference type="EMBL" id="TDH24960.1"/>
    </source>
</evidence>